<keyword evidence="3" id="KW-1185">Reference proteome</keyword>
<reference evidence="2 3" key="1">
    <citation type="submission" date="2020-08" db="EMBL/GenBank/DDBJ databases">
        <title>Functional genomics of gut bacteria from endangered species of beetles.</title>
        <authorList>
            <person name="Carlos-Shanley C."/>
        </authorList>
    </citation>
    <scope>NUCLEOTIDE SEQUENCE [LARGE SCALE GENOMIC DNA]</scope>
    <source>
        <strain evidence="2 3">S00224</strain>
    </source>
</reference>
<organism evidence="2 3">
    <name type="scientific">Sphingomonas kyeonggiensis</name>
    <dbReference type="NCBI Taxonomy" id="1268553"/>
    <lineage>
        <taxon>Bacteria</taxon>
        <taxon>Pseudomonadati</taxon>
        <taxon>Pseudomonadota</taxon>
        <taxon>Alphaproteobacteria</taxon>
        <taxon>Sphingomonadales</taxon>
        <taxon>Sphingomonadaceae</taxon>
        <taxon>Sphingomonas</taxon>
    </lineage>
</organism>
<dbReference type="Proteomes" id="UP000575241">
    <property type="component" value="Unassembled WGS sequence"/>
</dbReference>
<protein>
    <recommendedName>
        <fullName evidence="4">Antitoxin Xre/MbcA/ParS-like toxin-binding domain-containing protein</fullName>
    </recommendedName>
</protein>
<sequence length="94" mass="9941">MSEASVPASTPEERPQTRPFRRQFTAARLDPQSAERQGRAARIAFEALGREEATLFLNGHDAALGGRPLDLAVASAEGLAAVEQAIAARKAAPC</sequence>
<dbReference type="AlphaFoldDB" id="A0A7W7K4X9"/>
<evidence type="ECO:0000256" key="1">
    <source>
        <dbReference type="SAM" id="MobiDB-lite"/>
    </source>
</evidence>
<feature type="region of interest" description="Disordered" evidence="1">
    <location>
        <begin position="1"/>
        <end position="37"/>
    </location>
</feature>
<dbReference type="EMBL" id="JACHLN010000003">
    <property type="protein sequence ID" value="MBB4840703.1"/>
    <property type="molecule type" value="Genomic_DNA"/>
</dbReference>
<evidence type="ECO:0008006" key="4">
    <source>
        <dbReference type="Google" id="ProtNLM"/>
    </source>
</evidence>
<proteinExistence type="predicted"/>
<evidence type="ECO:0000313" key="2">
    <source>
        <dbReference type="EMBL" id="MBB4840703.1"/>
    </source>
</evidence>
<name>A0A7W7K4X9_9SPHN</name>
<dbReference type="RefSeq" id="WP_184169142.1">
    <property type="nucleotide sequence ID" value="NZ_JACHLN010000003.1"/>
</dbReference>
<comment type="caution">
    <text evidence="2">The sequence shown here is derived from an EMBL/GenBank/DDBJ whole genome shotgun (WGS) entry which is preliminary data.</text>
</comment>
<accession>A0A7W7K4X9</accession>
<gene>
    <name evidence="2" type="ORF">HNP52_003795</name>
</gene>
<evidence type="ECO:0000313" key="3">
    <source>
        <dbReference type="Proteomes" id="UP000575241"/>
    </source>
</evidence>